<dbReference type="KEGG" id="srh:BAY15_2808"/>
<dbReference type="InterPro" id="IPR050570">
    <property type="entry name" value="Cell_wall_metabolism_enzyme"/>
</dbReference>
<comment type="caution">
    <text evidence="3">The sequence shown here is derived from an EMBL/GenBank/DDBJ whole genome shotgun (WGS) entry which is preliminary data.</text>
</comment>
<protein>
    <submittedName>
        <fullName evidence="3">Murein DD-endopeptidase MepM/ murein hydrolase activator NlpD</fullName>
    </submittedName>
</protein>
<evidence type="ECO:0000313" key="3">
    <source>
        <dbReference type="EMBL" id="MDQ1107791.1"/>
    </source>
</evidence>
<gene>
    <name evidence="3" type="ORF">QE424_000950</name>
</gene>
<dbReference type="Gene3D" id="2.70.70.10">
    <property type="entry name" value="Glucose Permease (Domain IIA)"/>
    <property type="match status" value="1"/>
</dbReference>
<evidence type="ECO:0000256" key="1">
    <source>
        <dbReference type="SAM" id="SignalP"/>
    </source>
</evidence>
<dbReference type="InterPro" id="IPR016047">
    <property type="entry name" value="M23ase_b-sheet_dom"/>
</dbReference>
<accession>A0AAP5ECL5</accession>
<dbReference type="Proteomes" id="UP001226084">
    <property type="component" value="Unassembled WGS sequence"/>
</dbReference>
<dbReference type="GO" id="GO:0004222">
    <property type="term" value="F:metalloendopeptidase activity"/>
    <property type="evidence" value="ECO:0007669"/>
    <property type="project" value="TreeGrafter"/>
</dbReference>
<name>A0AAP5ECL5_9GAMM</name>
<organism evidence="3 4">
    <name type="scientific">Stenotrophomonas rhizophila</name>
    <dbReference type="NCBI Taxonomy" id="216778"/>
    <lineage>
        <taxon>Bacteria</taxon>
        <taxon>Pseudomonadati</taxon>
        <taxon>Pseudomonadota</taxon>
        <taxon>Gammaproteobacteria</taxon>
        <taxon>Lysobacterales</taxon>
        <taxon>Lysobacteraceae</taxon>
        <taxon>Stenotrophomonas</taxon>
    </lineage>
</organism>
<feature type="chain" id="PRO_5042971282" evidence="1">
    <location>
        <begin position="19"/>
        <end position="296"/>
    </location>
</feature>
<reference evidence="3" key="1">
    <citation type="submission" date="2023-07" db="EMBL/GenBank/DDBJ databases">
        <title>Functional and genomic diversity of the sorghum phyllosphere microbiome.</title>
        <authorList>
            <person name="Shade A."/>
        </authorList>
    </citation>
    <scope>NUCLEOTIDE SEQUENCE</scope>
    <source>
        <strain evidence="3">SORGH_AS_0457</strain>
    </source>
</reference>
<dbReference type="PANTHER" id="PTHR21666:SF294">
    <property type="entry name" value="PEPTIDASE M23"/>
    <property type="match status" value="1"/>
</dbReference>
<dbReference type="InterPro" id="IPR011055">
    <property type="entry name" value="Dup_hybrid_motif"/>
</dbReference>
<evidence type="ECO:0000313" key="4">
    <source>
        <dbReference type="Proteomes" id="UP001226084"/>
    </source>
</evidence>
<keyword evidence="1" id="KW-0732">Signal</keyword>
<dbReference type="AlphaFoldDB" id="A0AAP5ECL5"/>
<dbReference type="EMBL" id="JAUTAS010000001">
    <property type="protein sequence ID" value="MDQ1107791.1"/>
    <property type="molecule type" value="Genomic_DNA"/>
</dbReference>
<evidence type="ECO:0000259" key="2">
    <source>
        <dbReference type="Pfam" id="PF01551"/>
    </source>
</evidence>
<dbReference type="Pfam" id="PF01551">
    <property type="entry name" value="Peptidase_M23"/>
    <property type="match status" value="1"/>
</dbReference>
<feature type="domain" description="M23ase beta-sheet core" evidence="2">
    <location>
        <begin position="163"/>
        <end position="262"/>
    </location>
</feature>
<feature type="signal peptide" evidence="1">
    <location>
        <begin position="1"/>
        <end position="18"/>
    </location>
</feature>
<dbReference type="CDD" id="cd12797">
    <property type="entry name" value="M23_peptidase"/>
    <property type="match status" value="1"/>
</dbReference>
<keyword evidence="3" id="KW-0378">Hydrolase</keyword>
<dbReference type="RefSeq" id="WP_068853690.1">
    <property type="nucleotide sequence ID" value="NZ_CP016294.1"/>
</dbReference>
<dbReference type="PANTHER" id="PTHR21666">
    <property type="entry name" value="PEPTIDASE-RELATED"/>
    <property type="match status" value="1"/>
</dbReference>
<sequence>MRRILLLTLLACPLMAPAAESNGGADWRGGWGLVRPADQAPQGARSGTLASVKLEGGAAYWQARVDNHLTGPVQIALRQDAGAALLPGLPLQTVLPGSASVVVARLQLPPDTERLNLLLDAVPGDPAARPQDVAYQLPFDARRFQVSQAPQGRFSHNDAENRDAVDFALPEGTPVLAARAGKVMQVQGNFSGNGQDPARDRDRANFIRVLHEDGSMAVYAHLRENGVLVRSGQRVEAGQRIGVSGNTGYSTAPHLHFVVQANAGMQLRSIPVRIVAPQGELHFAREAADGGDAASH</sequence>
<dbReference type="SUPFAM" id="SSF51261">
    <property type="entry name" value="Duplicated hybrid motif"/>
    <property type="match status" value="1"/>
</dbReference>
<proteinExistence type="predicted"/>